<keyword evidence="1" id="KW-0472">Membrane</keyword>
<evidence type="ECO:0000313" key="2">
    <source>
        <dbReference type="EMBL" id="MET1255370.1"/>
    </source>
</evidence>
<feature type="transmembrane region" description="Helical" evidence="1">
    <location>
        <begin position="43"/>
        <end position="66"/>
    </location>
</feature>
<evidence type="ECO:0000313" key="3">
    <source>
        <dbReference type="Proteomes" id="UP001548189"/>
    </source>
</evidence>
<accession>A0ABV2BTX3</accession>
<reference evidence="2 3" key="1">
    <citation type="submission" date="2024-06" db="EMBL/GenBank/DDBJ databases">
        <authorList>
            <person name="Li F."/>
        </authorList>
    </citation>
    <scope>NUCLEOTIDE SEQUENCE [LARGE SCALE GENOMIC DNA]</scope>
    <source>
        <strain evidence="2 3">GXAS 311</strain>
    </source>
</reference>
<organism evidence="2 3">
    <name type="scientific">Aliikangiella maris</name>
    <dbReference type="NCBI Taxonomy" id="3162458"/>
    <lineage>
        <taxon>Bacteria</taxon>
        <taxon>Pseudomonadati</taxon>
        <taxon>Pseudomonadota</taxon>
        <taxon>Gammaproteobacteria</taxon>
        <taxon>Oceanospirillales</taxon>
        <taxon>Pleioneaceae</taxon>
        <taxon>Aliikangiella</taxon>
    </lineage>
</organism>
<comment type="caution">
    <text evidence="2">The sequence shown here is derived from an EMBL/GenBank/DDBJ whole genome shotgun (WGS) entry which is preliminary data.</text>
</comment>
<keyword evidence="3" id="KW-1185">Reference proteome</keyword>
<feature type="transmembrane region" description="Helical" evidence="1">
    <location>
        <begin position="73"/>
        <end position="90"/>
    </location>
</feature>
<dbReference type="RefSeq" id="WP_353895955.1">
    <property type="nucleotide sequence ID" value="NZ_JBEVCJ010000009.1"/>
</dbReference>
<proteinExistence type="predicted"/>
<dbReference type="PANTHER" id="PTHR38684:SF1">
    <property type="entry name" value="PROTEIN AMPE"/>
    <property type="match status" value="1"/>
</dbReference>
<keyword evidence="1" id="KW-0812">Transmembrane</keyword>
<dbReference type="EMBL" id="JBEVCJ010000009">
    <property type="protein sequence ID" value="MET1255370.1"/>
    <property type="molecule type" value="Genomic_DNA"/>
</dbReference>
<evidence type="ECO:0000256" key="1">
    <source>
        <dbReference type="SAM" id="Phobius"/>
    </source>
</evidence>
<dbReference type="Pfam" id="PF17113">
    <property type="entry name" value="AmpE"/>
    <property type="match status" value="1"/>
</dbReference>
<feature type="transmembrane region" description="Helical" evidence="1">
    <location>
        <begin position="149"/>
        <end position="170"/>
    </location>
</feature>
<dbReference type="InterPro" id="IPR031347">
    <property type="entry name" value="AmpE"/>
</dbReference>
<sequence>MTLISVLLVFALEFYFKWGSKYRKFNWFEQYQSKIVQALGEQSFFYGWTKVWIVLLLPVLLLYLFINLFDGGLYALIMFIMSCGVLFLSLGPKPLNETFNAYFLALDRGDSEAAFLCLKQESLLDGLPQSEELVRDATRAILTESQSRYFGVLFWFIFLGPFGALIYRLAHEYRKLCLLAEDETQTDLIAKVLHWFDWAPARLTSILFLLGGDFVNGFNRVRDYFTDTTASSRLIICETGMAALNADMRASNGDVQENKDALAMVDRTVIIYLVVTAALTPLAFW</sequence>
<dbReference type="InterPro" id="IPR052966">
    <property type="entry name" value="Beta-lactamase_Reg"/>
</dbReference>
<keyword evidence="1" id="KW-1133">Transmembrane helix</keyword>
<protein>
    <submittedName>
        <fullName evidence="2">Regulatory signaling modulator protein AmpE</fullName>
    </submittedName>
</protein>
<name>A0ABV2BTX3_9GAMM</name>
<dbReference type="Proteomes" id="UP001548189">
    <property type="component" value="Unassembled WGS sequence"/>
</dbReference>
<gene>
    <name evidence="2" type="primary">ampE</name>
    <name evidence="2" type="ORF">ABVT43_09555</name>
</gene>
<dbReference type="PANTHER" id="PTHR38684">
    <property type="entry name" value="PROTEIN AMPE"/>
    <property type="match status" value="1"/>
</dbReference>